<accession>T1AFZ9</accession>
<comment type="caution">
    <text evidence="2">The sequence shown here is derived from an EMBL/GenBank/DDBJ whole genome shotgun (WGS) entry which is preliminary data.</text>
</comment>
<proteinExistence type="predicted"/>
<reference evidence="2" key="2">
    <citation type="journal article" date="2014" name="ISME J.">
        <title>Microbial stratification in low pH oxic and suboxic macroscopic growths along an acid mine drainage.</title>
        <authorList>
            <person name="Mendez-Garcia C."/>
            <person name="Mesa V."/>
            <person name="Sprenger R.R."/>
            <person name="Richter M."/>
            <person name="Diez M.S."/>
            <person name="Solano J."/>
            <person name="Bargiela R."/>
            <person name="Golyshina O.V."/>
            <person name="Manteca A."/>
            <person name="Ramos J.L."/>
            <person name="Gallego J.R."/>
            <person name="Llorente I."/>
            <person name="Martins Dos Santos V.A."/>
            <person name="Jensen O.N."/>
            <person name="Pelaez A.I."/>
            <person name="Sanchez J."/>
            <person name="Ferrer M."/>
        </authorList>
    </citation>
    <scope>NUCLEOTIDE SEQUENCE</scope>
</reference>
<feature type="non-terminal residue" evidence="2">
    <location>
        <position position="330"/>
    </location>
</feature>
<evidence type="ECO:0000313" key="2">
    <source>
        <dbReference type="EMBL" id="EQD59426.1"/>
    </source>
</evidence>
<feature type="region of interest" description="Disordered" evidence="1">
    <location>
        <begin position="14"/>
        <end position="62"/>
    </location>
</feature>
<dbReference type="SUPFAM" id="SSF51004">
    <property type="entry name" value="C-terminal (heme d1) domain of cytochrome cd1-nitrite reductase"/>
    <property type="match status" value="1"/>
</dbReference>
<gene>
    <name evidence="2" type="ORF">B1B_08218</name>
</gene>
<dbReference type="InterPro" id="IPR011048">
    <property type="entry name" value="Haem_d1_sf"/>
</dbReference>
<dbReference type="EMBL" id="AUZY01005339">
    <property type="protein sequence ID" value="EQD59426.1"/>
    <property type="molecule type" value="Genomic_DNA"/>
</dbReference>
<dbReference type="PANTHER" id="PTHR47197">
    <property type="entry name" value="PROTEIN NIRF"/>
    <property type="match status" value="1"/>
</dbReference>
<dbReference type="AlphaFoldDB" id="T1AFZ9"/>
<keyword evidence="2" id="KW-0176">Collagen</keyword>
<evidence type="ECO:0000256" key="1">
    <source>
        <dbReference type="SAM" id="MobiDB-lite"/>
    </source>
</evidence>
<organism evidence="2">
    <name type="scientific">mine drainage metagenome</name>
    <dbReference type="NCBI Taxonomy" id="410659"/>
    <lineage>
        <taxon>unclassified sequences</taxon>
        <taxon>metagenomes</taxon>
        <taxon>ecological metagenomes</taxon>
    </lineage>
</organism>
<dbReference type="InterPro" id="IPR015943">
    <property type="entry name" value="WD40/YVTN_repeat-like_dom_sf"/>
</dbReference>
<dbReference type="Gene3D" id="2.130.10.10">
    <property type="entry name" value="YVTN repeat-like/Quinoprotein amine dehydrogenase"/>
    <property type="match status" value="1"/>
</dbReference>
<sequence>MAVAAILGTGVSPFLGHSAVEPGTSGTLPTPNPEPSGAVTPSFTTPEQELRPSQAVPSGCPNGPGVGHCGSVRQAGGANEGGYPSYQGLYSVARTLSLANNTTYPGRVDLPLPTQPQATAFDPRTNTTYAADLTSGSLSVVNLTRGELVTTIPVGVDPISMAYDPSANAVIVADFVSGFLLVVNATTHNVTEQITGGHFPMAITYVSATNQLFVVNSNYASTPSWGTGNGSLWILNASTLLTVTTLPLGVFPSAETYVPLTESVYVLTSESISVLNVTNDSFSAAIPLSTFSFPPAPFSASPRVRTFPRTTTLPPRSGMLGISTRSVHLL</sequence>
<dbReference type="GO" id="GO:0005581">
    <property type="term" value="C:collagen trimer"/>
    <property type="evidence" value="ECO:0007669"/>
    <property type="project" value="UniProtKB-KW"/>
</dbReference>
<dbReference type="InterPro" id="IPR051200">
    <property type="entry name" value="Host-pathogen_enzymatic-act"/>
</dbReference>
<protein>
    <submittedName>
        <fullName evidence="2">Triple helix repeat-containing collagen</fullName>
    </submittedName>
</protein>
<reference evidence="2" key="1">
    <citation type="submission" date="2013-08" db="EMBL/GenBank/DDBJ databases">
        <authorList>
            <person name="Mendez C."/>
            <person name="Richter M."/>
            <person name="Ferrer M."/>
            <person name="Sanchez J."/>
        </authorList>
    </citation>
    <scope>NUCLEOTIDE SEQUENCE</scope>
</reference>
<dbReference type="PANTHER" id="PTHR47197:SF3">
    <property type="entry name" value="DIHYDRO-HEME D1 DEHYDROGENASE"/>
    <property type="match status" value="1"/>
</dbReference>
<name>T1AFZ9_9ZZZZ</name>